<dbReference type="PANTHER" id="PTHR10338">
    <property type="entry name" value="INTER-ALPHA-TRYPSIN INHIBITOR HEAVY CHAIN FAMILY MEMBER"/>
    <property type="match status" value="1"/>
</dbReference>
<dbReference type="SMART" id="SM00327">
    <property type="entry name" value="VWA"/>
    <property type="match status" value="1"/>
</dbReference>
<reference evidence="4 5" key="1">
    <citation type="submission" date="2019-08" db="EMBL/GenBank/DDBJ databases">
        <authorList>
            <person name="Dhanesh K."/>
            <person name="Kumar G."/>
            <person name="Sasikala C."/>
            <person name="Venkata Ramana C."/>
        </authorList>
    </citation>
    <scope>NUCLEOTIDE SEQUENCE [LARGE SCALE GENOMIC DNA]</scope>
    <source>
        <strain evidence="4 5">JC645</strain>
    </source>
</reference>
<dbReference type="PROSITE" id="PS50234">
    <property type="entry name" value="VWFA"/>
    <property type="match status" value="1"/>
</dbReference>
<evidence type="ECO:0000313" key="5">
    <source>
        <dbReference type="Proteomes" id="UP000324479"/>
    </source>
</evidence>
<evidence type="ECO:0000313" key="4">
    <source>
        <dbReference type="EMBL" id="KAA5544558.1"/>
    </source>
</evidence>
<dbReference type="AlphaFoldDB" id="A0A5M6DAH6"/>
<sequence length="475" mass="52558">MRSSRVTPNRTGKHRVGMMRISLLIACSVALACTFAIACTSAFAVDRATARFKRVLLGRHDVARVAAMRSIPPDFQSRLSALPIVTECLEDLVDDPVLRRAQERGLTDLPDGIAAMIDFVGTIDRPEATESLVALLDCGHLSWALASTATLGKHQHHAAVEPLASMTDSDFFRDNYGYRYTLARSLKDMEHPGAWEALAKLYDQVGGQLAHRLRQEFSDVTVDQFLGDQQRFQQWRGLVGLSPAKEVVQAAALTNAPDNKAADNEAPDQANPSRLTGEMKLQPSVDAASYLKEERHLGRSKYYGIDIYAQRMLFIIDRSGSMNTQVGSRTRLQRAKRELITALDGLDEACEFGILVFDRNVRAWREELVPATESNKREAIQFVQYLSAGSSTNTHAALCRGLNFDAQMEAIFLLTDGKPTYGQLVQPAAILTDVLRRNESRHVTVNTIAIAVEPLMQGFLRNLAEPSGGEFRVVN</sequence>
<name>A0A5M6DAH6_9BACT</name>
<dbReference type="InterPro" id="IPR050934">
    <property type="entry name" value="ITIH"/>
</dbReference>
<accession>A0A5M6DAH6</accession>
<dbReference type="Gene3D" id="1.25.10.10">
    <property type="entry name" value="Leucine-rich Repeat Variant"/>
    <property type="match status" value="1"/>
</dbReference>
<dbReference type="InterPro" id="IPR011989">
    <property type="entry name" value="ARM-like"/>
</dbReference>
<dbReference type="SUPFAM" id="SSF53300">
    <property type="entry name" value="vWA-like"/>
    <property type="match status" value="1"/>
</dbReference>
<dbReference type="InterPro" id="IPR002035">
    <property type="entry name" value="VWF_A"/>
</dbReference>
<dbReference type="Gene3D" id="3.40.50.410">
    <property type="entry name" value="von Willebrand factor, type A domain"/>
    <property type="match status" value="1"/>
</dbReference>
<dbReference type="InterPro" id="IPR036465">
    <property type="entry name" value="vWFA_dom_sf"/>
</dbReference>
<dbReference type="EMBL" id="VWOX01000004">
    <property type="protein sequence ID" value="KAA5544558.1"/>
    <property type="molecule type" value="Genomic_DNA"/>
</dbReference>
<gene>
    <name evidence="4" type="ORF">FYK55_09570</name>
</gene>
<evidence type="ECO:0000256" key="1">
    <source>
        <dbReference type="SAM" id="MobiDB-lite"/>
    </source>
</evidence>
<organism evidence="4 5">
    <name type="scientific">Roseiconus nitratireducens</name>
    <dbReference type="NCBI Taxonomy" id="2605748"/>
    <lineage>
        <taxon>Bacteria</taxon>
        <taxon>Pseudomonadati</taxon>
        <taxon>Planctomycetota</taxon>
        <taxon>Planctomycetia</taxon>
        <taxon>Pirellulales</taxon>
        <taxon>Pirellulaceae</taxon>
        <taxon>Roseiconus</taxon>
    </lineage>
</organism>
<proteinExistence type="predicted"/>
<feature type="domain" description="VWFA" evidence="3">
    <location>
        <begin position="311"/>
        <end position="475"/>
    </location>
</feature>
<dbReference type="PANTHER" id="PTHR10338:SF108">
    <property type="entry name" value="INTER-ALPHA-TRYPSIN INHIBITOR HEAVY CHAIN H4-LIKE PROTEIN"/>
    <property type="match status" value="1"/>
</dbReference>
<keyword evidence="2" id="KW-0732">Signal</keyword>
<dbReference type="Proteomes" id="UP000324479">
    <property type="component" value="Unassembled WGS sequence"/>
</dbReference>
<feature type="region of interest" description="Disordered" evidence="1">
    <location>
        <begin position="255"/>
        <end position="276"/>
    </location>
</feature>
<evidence type="ECO:0000256" key="2">
    <source>
        <dbReference type="SAM" id="SignalP"/>
    </source>
</evidence>
<comment type="caution">
    <text evidence="4">The sequence shown here is derived from an EMBL/GenBank/DDBJ whole genome shotgun (WGS) entry which is preliminary data.</text>
</comment>
<feature type="signal peptide" evidence="2">
    <location>
        <begin position="1"/>
        <end position="38"/>
    </location>
</feature>
<evidence type="ECO:0000259" key="3">
    <source>
        <dbReference type="PROSITE" id="PS50234"/>
    </source>
</evidence>
<protein>
    <submittedName>
        <fullName evidence="4">VWA domain-containing protein</fullName>
    </submittedName>
</protein>
<feature type="chain" id="PRO_5024314789" evidence="2">
    <location>
        <begin position="39"/>
        <end position="475"/>
    </location>
</feature>
<dbReference type="Pfam" id="PF00092">
    <property type="entry name" value="VWA"/>
    <property type="match status" value="1"/>
</dbReference>
<dbReference type="PROSITE" id="PS51257">
    <property type="entry name" value="PROKAR_LIPOPROTEIN"/>
    <property type="match status" value="1"/>
</dbReference>
<keyword evidence="5" id="KW-1185">Reference proteome</keyword>